<name>A0AA39VIT8_ACESA</name>
<evidence type="ECO:0008006" key="5">
    <source>
        <dbReference type="Google" id="ProtNLM"/>
    </source>
</evidence>
<dbReference type="PANTHER" id="PTHR47718:SF2">
    <property type="entry name" value="PROTEIN FAR1-RELATED SEQUENCE 5-LIKE"/>
    <property type="match status" value="1"/>
</dbReference>
<dbReference type="InterPro" id="IPR004330">
    <property type="entry name" value="FAR1_DNA_bnd_dom"/>
</dbReference>
<evidence type="ECO:0000259" key="1">
    <source>
        <dbReference type="Pfam" id="PF03101"/>
    </source>
</evidence>
<organism evidence="3 4">
    <name type="scientific">Acer saccharum</name>
    <name type="common">Sugar maple</name>
    <dbReference type="NCBI Taxonomy" id="4024"/>
    <lineage>
        <taxon>Eukaryota</taxon>
        <taxon>Viridiplantae</taxon>
        <taxon>Streptophyta</taxon>
        <taxon>Embryophyta</taxon>
        <taxon>Tracheophyta</taxon>
        <taxon>Spermatophyta</taxon>
        <taxon>Magnoliopsida</taxon>
        <taxon>eudicotyledons</taxon>
        <taxon>Gunneridae</taxon>
        <taxon>Pentapetalae</taxon>
        <taxon>rosids</taxon>
        <taxon>malvids</taxon>
        <taxon>Sapindales</taxon>
        <taxon>Sapindaceae</taxon>
        <taxon>Hippocastanoideae</taxon>
        <taxon>Acereae</taxon>
        <taxon>Acer</taxon>
    </lineage>
</organism>
<protein>
    <recommendedName>
        <fullName evidence="5">Protein FAR1-RELATED SEQUENCE</fullName>
    </recommendedName>
</protein>
<reference evidence="3" key="1">
    <citation type="journal article" date="2022" name="Plant J.">
        <title>Strategies of tolerance reflected in two North American maple genomes.</title>
        <authorList>
            <person name="McEvoy S.L."/>
            <person name="Sezen U.U."/>
            <person name="Trouern-Trend A."/>
            <person name="McMahon S.M."/>
            <person name="Schaberg P.G."/>
            <person name="Yang J."/>
            <person name="Wegrzyn J.L."/>
            <person name="Swenson N.G."/>
        </authorList>
    </citation>
    <scope>NUCLEOTIDE SEQUENCE</scope>
    <source>
        <strain evidence="3">NS2018</strain>
    </source>
</reference>
<evidence type="ECO:0000313" key="4">
    <source>
        <dbReference type="Proteomes" id="UP001168877"/>
    </source>
</evidence>
<dbReference type="EMBL" id="JAUESC010000382">
    <property type="protein sequence ID" value="KAK0586839.1"/>
    <property type="molecule type" value="Genomic_DNA"/>
</dbReference>
<feature type="domain" description="MULE transposase" evidence="2">
    <location>
        <begin position="260"/>
        <end position="300"/>
    </location>
</feature>
<dbReference type="InterPro" id="IPR018289">
    <property type="entry name" value="MULE_transposase_dom"/>
</dbReference>
<sequence length="364" mass="41893">MAGIETTTASNLECVIETTNTSNLECVNDLEWKPKCDMEFDSEQSAYDFYNMYGGKVGFSIRREGFGKNRSMGELTSRKFVCSKEGFRSNDKRDILTTKPRAETRTGCNAQLCIKLNRVKKNFFVTHFVEFHNHPLVIQKCTHMMPSQRKMANSQAIEVDLVEESGISLKSSYELLGRQVGGREFLGYTKQDQKNYIRSKRQMKLAFGEAGCVLKYFSDQSLKNPSFFQSVQLDNEEQITNMFWADARMIIDYGQFGDVAMSGKAPKTMFTDQDAAMARALSHVMPDTYHRLCTWHIMQNALKHVHGVFRGPGGVKNVLSKFMNEIEEQNEFLMAWNKILDDYDMHENSWMKSIFAIKEKYHTT</sequence>
<dbReference type="AlphaFoldDB" id="A0AA39VIT8"/>
<dbReference type="Pfam" id="PF03101">
    <property type="entry name" value="FAR1"/>
    <property type="match status" value="1"/>
</dbReference>
<gene>
    <name evidence="3" type="ORF">LWI29_013183</name>
</gene>
<feature type="domain" description="FAR1" evidence="1">
    <location>
        <begin position="48"/>
        <end position="137"/>
    </location>
</feature>
<dbReference type="Pfam" id="PF10551">
    <property type="entry name" value="MULE"/>
    <property type="match status" value="1"/>
</dbReference>
<evidence type="ECO:0000313" key="3">
    <source>
        <dbReference type="EMBL" id="KAK0586839.1"/>
    </source>
</evidence>
<keyword evidence="4" id="KW-1185">Reference proteome</keyword>
<proteinExistence type="predicted"/>
<accession>A0AA39VIT8</accession>
<comment type="caution">
    <text evidence="3">The sequence shown here is derived from an EMBL/GenBank/DDBJ whole genome shotgun (WGS) entry which is preliminary data.</text>
</comment>
<reference evidence="3" key="2">
    <citation type="submission" date="2023-06" db="EMBL/GenBank/DDBJ databases">
        <authorList>
            <person name="Swenson N.G."/>
            <person name="Wegrzyn J.L."/>
            <person name="Mcevoy S.L."/>
        </authorList>
    </citation>
    <scope>NUCLEOTIDE SEQUENCE</scope>
    <source>
        <strain evidence="3">NS2018</strain>
        <tissue evidence="3">Leaf</tissue>
    </source>
</reference>
<dbReference type="Proteomes" id="UP001168877">
    <property type="component" value="Unassembled WGS sequence"/>
</dbReference>
<evidence type="ECO:0000259" key="2">
    <source>
        <dbReference type="Pfam" id="PF10551"/>
    </source>
</evidence>
<dbReference type="PANTHER" id="PTHR47718">
    <property type="entry name" value="OS01G0519700 PROTEIN"/>
    <property type="match status" value="1"/>
</dbReference>